<dbReference type="EMBL" id="JBHSFV010000002">
    <property type="protein sequence ID" value="MFC4633412.1"/>
    <property type="molecule type" value="Genomic_DNA"/>
</dbReference>
<comment type="caution">
    <text evidence="1">The sequence shown here is derived from an EMBL/GenBank/DDBJ whole genome shotgun (WGS) entry which is preliminary data.</text>
</comment>
<accession>A0ABV9HTF4</accession>
<gene>
    <name evidence="1" type="ORF">ACFO3O_05815</name>
</gene>
<keyword evidence="2" id="KW-1185">Reference proteome</keyword>
<sequence length="122" mass="13907">MSLNKRTKTFVKSQQITMKAFEESIHASNGYINNITRSISLEKIDLIVEKYPILNIEWLLTGKGDMLKPLSALNEPELQYVKEDEKTRASITAKALVKIDASVTQLLQEVSEIKEQLTKKKK</sequence>
<dbReference type="RefSeq" id="WP_379977614.1">
    <property type="nucleotide sequence ID" value="NZ_JBHSFV010000002.1"/>
</dbReference>
<dbReference type="Proteomes" id="UP001596043">
    <property type="component" value="Unassembled WGS sequence"/>
</dbReference>
<protein>
    <recommendedName>
        <fullName evidence="3">XRE family transcriptional regulator</fullName>
    </recommendedName>
</protein>
<name>A0ABV9HTF4_9FLAO</name>
<reference evidence="2" key="1">
    <citation type="journal article" date="2019" name="Int. J. Syst. Evol. Microbiol.">
        <title>The Global Catalogue of Microorganisms (GCM) 10K type strain sequencing project: providing services to taxonomists for standard genome sequencing and annotation.</title>
        <authorList>
            <consortium name="The Broad Institute Genomics Platform"/>
            <consortium name="The Broad Institute Genome Sequencing Center for Infectious Disease"/>
            <person name="Wu L."/>
            <person name="Ma J."/>
        </authorList>
    </citation>
    <scope>NUCLEOTIDE SEQUENCE [LARGE SCALE GENOMIC DNA]</scope>
    <source>
        <strain evidence="2">YJ-61-S</strain>
    </source>
</reference>
<evidence type="ECO:0000313" key="2">
    <source>
        <dbReference type="Proteomes" id="UP001596043"/>
    </source>
</evidence>
<evidence type="ECO:0008006" key="3">
    <source>
        <dbReference type="Google" id="ProtNLM"/>
    </source>
</evidence>
<organism evidence="1 2">
    <name type="scientific">Dokdonia ponticola</name>
    <dbReference type="NCBI Taxonomy" id="2041041"/>
    <lineage>
        <taxon>Bacteria</taxon>
        <taxon>Pseudomonadati</taxon>
        <taxon>Bacteroidota</taxon>
        <taxon>Flavobacteriia</taxon>
        <taxon>Flavobacteriales</taxon>
        <taxon>Flavobacteriaceae</taxon>
        <taxon>Dokdonia</taxon>
    </lineage>
</organism>
<proteinExistence type="predicted"/>
<evidence type="ECO:0000313" key="1">
    <source>
        <dbReference type="EMBL" id="MFC4633412.1"/>
    </source>
</evidence>